<feature type="active site" description="Proton donor" evidence="4">
    <location>
        <position position="195"/>
    </location>
</feature>
<dbReference type="EMBL" id="SLZR01000001">
    <property type="protein sequence ID" value="TCS43874.1"/>
    <property type="molecule type" value="Genomic_DNA"/>
</dbReference>
<comment type="function">
    <text evidence="4">Catalyzes the complicated ring closure reaction between the two acyclic compounds 1-deoxy-D-xylulose-5-phosphate (DXP) and 3-amino-2-oxopropyl phosphate (1-amino-acetone-3-phosphate or AAP) to form pyridoxine 5'-phosphate (PNP) and inorganic phosphate.</text>
</comment>
<comment type="caution">
    <text evidence="6">The sequence shown here is derived from an EMBL/GenBank/DDBJ whole genome shotgun (WGS) entry which is preliminary data.</text>
</comment>
<evidence type="ECO:0000256" key="3">
    <source>
        <dbReference type="ARBA" id="ARBA00023096"/>
    </source>
</evidence>
<comment type="similarity">
    <text evidence="4">Belongs to the PNP synthase family.</text>
</comment>
<gene>
    <name evidence="4" type="primary">pdxJ</name>
    <name evidence="6" type="ORF">BCF53_101217</name>
</gene>
<dbReference type="RefSeq" id="WP_132698999.1">
    <property type="nucleotide sequence ID" value="NZ_SLZR01000001.1"/>
</dbReference>
<dbReference type="CDD" id="cd00003">
    <property type="entry name" value="PNPsynthase"/>
    <property type="match status" value="1"/>
</dbReference>
<protein>
    <recommendedName>
        <fullName evidence="4 5">Pyridoxine 5'-phosphate synthase</fullName>
        <shortName evidence="4">PNP synthase</shortName>
        <ecNumber evidence="4 5">2.6.99.2</ecNumber>
    </recommendedName>
</protein>
<feature type="binding site" evidence="4">
    <location>
        <position position="45"/>
    </location>
    <ligand>
        <name>1-deoxy-D-xylulose 5-phosphate</name>
        <dbReference type="ChEBI" id="CHEBI:57792"/>
    </ligand>
</feature>
<feature type="binding site" evidence="4">
    <location>
        <position position="196"/>
    </location>
    <ligand>
        <name>3-amino-2-oxopropyl phosphate</name>
        <dbReference type="ChEBI" id="CHEBI:57279"/>
    </ligand>
</feature>
<evidence type="ECO:0000313" key="6">
    <source>
        <dbReference type="EMBL" id="TCS43874.1"/>
    </source>
</evidence>
<reference evidence="6 7" key="1">
    <citation type="submission" date="2019-03" db="EMBL/GenBank/DDBJ databases">
        <title>Genomic Encyclopedia of Archaeal and Bacterial Type Strains, Phase II (KMG-II): from individual species to whole genera.</title>
        <authorList>
            <person name="Goeker M."/>
        </authorList>
    </citation>
    <scope>NUCLEOTIDE SEQUENCE [LARGE SCALE GENOMIC DNA]</scope>
    <source>
        <strain evidence="6 7">DSM 15388</strain>
    </source>
</reference>
<dbReference type="Pfam" id="PF03740">
    <property type="entry name" value="PdxJ"/>
    <property type="match status" value="1"/>
</dbReference>
<evidence type="ECO:0000313" key="7">
    <source>
        <dbReference type="Proteomes" id="UP000295793"/>
    </source>
</evidence>
<dbReference type="AlphaFoldDB" id="A0A4R3IDF0"/>
<feature type="active site" description="Proton acceptor" evidence="4">
    <location>
        <position position="43"/>
    </location>
</feature>
<comment type="pathway">
    <text evidence="4">Cofactor biosynthesis; pyridoxine 5'-phosphate biosynthesis; pyridoxine 5'-phosphate from D-erythrose 4-phosphate: step 5/5.</text>
</comment>
<dbReference type="SUPFAM" id="SSF63892">
    <property type="entry name" value="Pyridoxine 5'-phosphate synthase"/>
    <property type="match status" value="1"/>
</dbReference>
<dbReference type="UniPathway" id="UPA00244">
    <property type="reaction ID" value="UER00313"/>
</dbReference>
<keyword evidence="2 4" id="KW-0808">Transferase</keyword>
<dbReference type="GO" id="GO:0008615">
    <property type="term" value="P:pyridoxine biosynthetic process"/>
    <property type="evidence" value="ECO:0007669"/>
    <property type="project" value="UniProtKB-UniRule"/>
</dbReference>
<dbReference type="InterPro" id="IPR036130">
    <property type="entry name" value="Pyridoxine-5'_phos_synth"/>
</dbReference>
<dbReference type="PANTHER" id="PTHR30456">
    <property type="entry name" value="PYRIDOXINE 5'-PHOSPHATE SYNTHASE"/>
    <property type="match status" value="1"/>
</dbReference>
<dbReference type="Proteomes" id="UP000295793">
    <property type="component" value="Unassembled WGS sequence"/>
</dbReference>
<dbReference type="HAMAP" id="MF_00279">
    <property type="entry name" value="PdxJ"/>
    <property type="match status" value="1"/>
</dbReference>
<dbReference type="NCBIfam" id="NF003626">
    <property type="entry name" value="PRK05265.1-4"/>
    <property type="match status" value="1"/>
</dbReference>
<keyword evidence="7" id="KW-1185">Reference proteome</keyword>
<evidence type="ECO:0000256" key="4">
    <source>
        <dbReference type="HAMAP-Rule" id="MF_00279"/>
    </source>
</evidence>
<evidence type="ECO:0000256" key="2">
    <source>
        <dbReference type="ARBA" id="ARBA00022679"/>
    </source>
</evidence>
<comment type="subcellular location">
    <subcellularLocation>
        <location evidence="4">Cytoplasm</location>
    </subcellularLocation>
</comment>
<proteinExistence type="inferred from homology"/>
<organism evidence="6 7">
    <name type="scientific">Reinekea marinisedimentorum</name>
    <dbReference type="NCBI Taxonomy" id="230495"/>
    <lineage>
        <taxon>Bacteria</taxon>
        <taxon>Pseudomonadati</taxon>
        <taxon>Pseudomonadota</taxon>
        <taxon>Gammaproteobacteria</taxon>
        <taxon>Oceanospirillales</taxon>
        <taxon>Saccharospirillaceae</taxon>
        <taxon>Reinekea</taxon>
    </lineage>
</organism>
<dbReference type="OrthoDB" id="9806590at2"/>
<feature type="active site" description="Proton acceptor" evidence="4">
    <location>
        <position position="74"/>
    </location>
</feature>
<name>A0A4R3IDF0_9GAMM</name>
<feature type="binding site" evidence="4">
    <location>
        <begin position="217"/>
        <end position="218"/>
    </location>
    <ligand>
        <name>3-amino-2-oxopropyl phosphate</name>
        <dbReference type="ChEBI" id="CHEBI:57279"/>
    </ligand>
</feature>
<feature type="binding site" evidence="4">
    <location>
        <position position="18"/>
    </location>
    <ligand>
        <name>3-amino-2-oxopropyl phosphate</name>
        <dbReference type="ChEBI" id="CHEBI:57279"/>
    </ligand>
</feature>
<comment type="caution">
    <text evidence="4">Lacks conserved residue(s) required for the propagation of feature annotation.</text>
</comment>
<dbReference type="GO" id="GO:0005829">
    <property type="term" value="C:cytosol"/>
    <property type="evidence" value="ECO:0007669"/>
    <property type="project" value="TreeGrafter"/>
</dbReference>
<feature type="binding site" evidence="4">
    <location>
        <position position="7"/>
    </location>
    <ligand>
        <name>3-amino-2-oxopropyl phosphate</name>
        <dbReference type="ChEBI" id="CHEBI:57279"/>
    </ligand>
</feature>
<feature type="site" description="Transition state stabilizer" evidence="4">
    <location>
        <position position="155"/>
    </location>
</feature>
<feature type="binding site" evidence="4">
    <location>
        <position position="104"/>
    </location>
    <ligand>
        <name>1-deoxy-D-xylulose 5-phosphate</name>
        <dbReference type="ChEBI" id="CHEBI:57792"/>
    </ligand>
</feature>
<comment type="catalytic activity">
    <reaction evidence="4">
        <text>3-amino-2-oxopropyl phosphate + 1-deoxy-D-xylulose 5-phosphate = pyridoxine 5'-phosphate + phosphate + 2 H2O + H(+)</text>
        <dbReference type="Rhea" id="RHEA:15265"/>
        <dbReference type="ChEBI" id="CHEBI:15377"/>
        <dbReference type="ChEBI" id="CHEBI:15378"/>
        <dbReference type="ChEBI" id="CHEBI:43474"/>
        <dbReference type="ChEBI" id="CHEBI:57279"/>
        <dbReference type="ChEBI" id="CHEBI:57792"/>
        <dbReference type="ChEBI" id="CHEBI:58589"/>
        <dbReference type="EC" id="2.6.99.2"/>
    </reaction>
</comment>
<accession>A0A4R3IDF0</accession>
<dbReference type="NCBIfam" id="TIGR00559">
    <property type="entry name" value="pdxJ"/>
    <property type="match status" value="1"/>
</dbReference>
<evidence type="ECO:0000256" key="5">
    <source>
        <dbReference type="NCBIfam" id="TIGR00559"/>
    </source>
</evidence>
<dbReference type="GO" id="GO:0033856">
    <property type="term" value="F:pyridoxine 5'-phosphate synthase activity"/>
    <property type="evidence" value="ECO:0007669"/>
    <property type="project" value="UniProtKB-UniRule"/>
</dbReference>
<feature type="binding site" evidence="4">
    <location>
        <position position="50"/>
    </location>
    <ligand>
        <name>1-deoxy-D-xylulose 5-phosphate</name>
        <dbReference type="ChEBI" id="CHEBI:57792"/>
    </ligand>
</feature>
<keyword evidence="1 4" id="KW-0963">Cytoplasm</keyword>
<evidence type="ECO:0000256" key="1">
    <source>
        <dbReference type="ARBA" id="ARBA00022490"/>
    </source>
</evidence>
<dbReference type="InterPro" id="IPR013785">
    <property type="entry name" value="Aldolase_TIM"/>
</dbReference>
<comment type="subunit">
    <text evidence="4">Homooctamer; tetramer of dimers.</text>
</comment>
<sequence>MTELSVNVNKIALLRNSRGQDAPNVIEFAKKFIDLGVRGITIHPRQDERHITRQDARDLGDLIRPLDGIELNIEGYPSEEFLQLIEEVKPAQTTLVPDAPDQLTSDHGFDFHSQAEFLKPILTRLKKTGTRVSVFLDPDVEQVQLAAKSEADRIELYTEEYAREFSTERHAEVHQHYHDAAVEANKLGLEVNGGHDLNLENLGKFVSIPGILEVSIGHALVIECLEQGMPAVIKQYLEICANAAR</sequence>
<dbReference type="Gene3D" id="3.20.20.70">
    <property type="entry name" value="Aldolase class I"/>
    <property type="match status" value="1"/>
</dbReference>
<dbReference type="PANTHER" id="PTHR30456:SF0">
    <property type="entry name" value="PYRIDOXINE 5'-PHOSPHATE SYNTHASE"/>
    <property type="match status" value="1"/>
</dbReference>
<dbReference type="EC" id="2.6.99.2" evidence="4 5"/>
<keyword evidence="3 4" id="KW-0664">Pyridoxine biosynthesis</keyword>
<dbReference type="InterPro" id="IPR004569">
    <property type="entry name" value="PyrdxlP_synth_PdxJ"/>
</dbReference>